<protein>
    <submittedName>
        <fullName evidence="1">Uncharacterized protein</fullName>
    </submittedName>
</protein>
<evidence type="ECO:0000313" key="2">
    <source>
        <dbReference type="Proteomes" id="UP000472372"/>
    </source>
</evidence>
<evidence type="ECO:0000313" key="1">
    <source>
        <dbReference type="EMBL" id="CAE6995121.1"/>
    </source>
</evidence>
<dbReference type="AlphaFoldDB" id="A0A6S6VSR7"/>
<reference evidence="1" key="1">
    <citation type="submission" date="2021-02" db="EMBL/GenBank/DDBJ databases">
        <authorList>
            <person name="Syme A R."/>
            <person name="Syme A R."/>
            <person name="Moolhuijzen P."/>
        </authorList>
    </citation>
    <scope>NUCLEOTIDE SEQUENCE</scope>
    <source>
        <strain evidence="1">W1-1</strain>
    </source>
</reference>
<proteinExistence type="predicted"/>
<organism evidence="1 2">
    <name type="scientific">Pyrenophora teres f. teres</name>
    <dbReference type="NCBI Taxonomy" id="97479"/>
    <lineage>
        <taxon>Eukaryota</taxon>
        <taxon>Fungi</taxon>
        <taxon>Dikarya</taxon>
        <taxon>Ascomycota</taxon>
        <taxon>Pezizomycotina</taxon>
        <taxon>Dothideomycetes</taxon>
        <taxon>Pleosporomycetidae</taxon>
        <taxon>Pleosporales</taxon>
        <taxon>Pleosporineae</taxon>
        <taxon>Pleosporaceae</taxon>
        <taxon>Pyrenophora</taxon>
    </lineage>
</organism>
<dbReference type="Proteomes" id="UP000472372">
    <property type="component" value="Chromosome 1"/>
</dbReference>
<dbReference type="EMBL" id="HG992977">
    <property type="protein sequence ID" value="CAE6995121.1"/>
    <property type="molecule type" value="Genomic_DNA"/>
</dbReference>
<gene>
    <name evidence="1" type="ORF">PTTW11_00045</name>
</gene>
<sequence length="326" mass="36653">MMHSLAYFSLAAVVAASVTPPGLSHRVEGIEVPAAKEIIPAVTVVQENRTYAVKLECAACPFVSWQRPHEAEWQHPPPANSLMLMLKLDESQSALLLDDHRIFPLDPMPLHIGAMQVPNDLDKGVLDGQMARGFKLDAPGRMRFPLQYEHSVFRAEGPGSMWLQFNVTGLASGEDAEPFRLGQKVIQVLLRAEHHDDDYKLSIGDVQVVEAKNMAQAPRMECGRLAMVKTTFDPTQWDEYGKFGTWSRTWSLVIGRLGDYWSDHLEDNMMLLPLVVLLAVSIVMATRLYQSRQQDDRDSDAETALLGRYAPPPYRDIPVIKIEEYD</sequence>
<name>A0A6S6VSR7_9PLEO</name>
<accession>A0A6S6VSR7</accession>